<proteinExistence type="predicted"/>
<sequence length="355" mass="41190">MDVIRQFKHQGTLFSASNLSYMLRFAELRGATAEQLLANTGLAVTDLYTNNAHIQVWQHLVFLDNLRQIIRESSLAIEIGLASNLAKIGLYGMGLMSSTTLWEAVEFGRRYMRTQYPFFETTLEIQNDTVVITLHEIFPLERFRTFIVENFLIDAAEIYRSLMLGEYRPTKYQHFELYFDFPEPDYFAAYKERLPELHFNQPANQFRFPAKILQQPIHTANPALVHFATTHCELEMARLGLFTNWIDHVRALVICHEGAYPSIQSLADQLCMSARTLTRKLTEVGLSFSELLEEARLKDAQNFLKNTQFRMDDIAVKLGYQNSANFIRAFYRWTGITPSEYRKSLEQPKHAFDAK</sequence>
<dbReference type="InterPro" id="IPR018060">
    <property type="entry name" value="HTH_AraC"/>
</dbReference>
<dbReference type="PROSITE" id="PS01124">
    <property type="entry name" value="HTH_ARAC_FAMILY_2"/>
    <property type="match status" value="1"/>
</dbReference>
<dbReference type="Proteomes" id="UP000253940">
    <property type="component" value="Chromosome"/>
</dbReference>
<keyword evidence="1" id="KW-0805">Transcription regulation</keyword>
<dbReference type="Pfam" id="PF12833">
    <property type="entry name" value="HTH_18"/>
    <property type="match status" value="1"/>
</dbReference>
<reference evidence="5 6" key="1">
    <citation type="submission" date="2018-07" db="EMBL/GenBank/DDBJ databases">
        <title>Genome sequencing of Moraxellaceae gen. HYN0046.</title>
        <authorList>
            <person name="Kim M."/>
            <person name="Yi H."/>
        </authorList>
    </citation>
    <scope>NUCLEOTIDE SEQUENCE [LARGE SCALE GENOMIC DNA]</scope>
    <source>
        <strain evidence="5 6">HYN0046</strain>
    </source>
</reference>
<dbReference type="OrthoDB" id="5582699at2"/>
<dbReference type="GO" id="GO:0003700">
    <property type="term" value="F:DNA-binding transcription factor activity"/>
    <property type="evidence" value="ECO:0007669"/>
    <property type="project" value="InterPro"/>
</dbReference>
<dbReference type="Gene3D" id="1.10.10.60">
    <property type="entry name" value="Homeodomain-like"/>
    <property type="match status" value="1"/>
</dbReference>
<dbReference type="PANTHER" id="PTHR47894:SF1">
    <property type="entry name" value="HTH-TYPE TRANSCRIPTIONAL REGULATOR VQSM"/>
    <property type="match status" value="1"/>
</dbReference>
<feature type="domain" description="HTH araC/xylS-type" evidence="4">
    <location>
        <begin position="247"/>
        <end position="344"/>
    </location>
</feature>
<dbReference type="InterPro" id="IPR032687">
    <property type="entry name" value="AraC-type_N"/>
</dbReference>
<keyword evidence="6" id="KW-1185">Reference proteome</keyword>
<gene>
    <name evidence="5" type="ORF">HYN46_14315</name>
</gene>
<organism evidence="5 6">
    <name type="scientific">Aquirhabdus parva</name>
    <dbReference type="NCBI Taxonomy" id="2283318"/>
    <lineage>
        <taxon>Bacteria</taxon>
        <taxon>Pseudomonadati</taxon>
        <taxon>Pseudomonadota</taxon>
        <taxon>Gammaproteobacteria</taxon>
        <taxon>Moraxellales</taxon>
        <taxon>Moraxellaceae</taxon>
        <taxon>Aquirhabdus</taxon>
    </lineage>
</organism>
<dbReference type="KEGG" id="mbah:HYN46_14315"/>
<keyword evidence="3" id="KW-0804">Transcription</keyword>
<dbReference type="PRINTS" id="PR00032">
    <property type="entry name" value="HTHARAC"/>
</dbReference>
<evidence type="ECO:0000256" key="3">
    <source>
        <dbReference type="ARBA" id="ARBA00023163"/>
    </source>
</evidence>
<evidence type="ECO:0000313" key="5">
    <source>
        <dbReference type="EMBL" id="AXI03909.1"/>
    </source>
</evidence>
<dbReference type="InterPro" id="IPR009057">
    <property type="entry name" value="Homeodomain-like_sf"/>
</dbReference>
<dbReference type="AlphaFoldDB" id="A0A345P9F0"/>
<accession>A0A345P9F0</accession>
<dbReference type="SUPFAM" id="SSF46689">
    <property type="entry name" value="Homeodomain-like"/>
    <property type="match status" value="1"/>
</dbReference>
<dbReference type="SMART" id="SM00342">
    <property type="entry name" value="HTH_ARAC"/>
    <property type="match status" value="1"/>
</dbReference>
<name>A0A345P9F0_9GAMM</name>
<dbReference type="PANTHER" id="PTHR47894">
    <property type="entry name" value="HTH-TYPE TRANSCRIPTIONAL REGULATOR GADX"/>
    <property type="match status" value="1"/>
</dbReference>
<dbReference type="GO" id="GO:0005829">
    <property type="term" value="C:cytosol"/>
    <property type="evidence" value="ECO:0007669"/>
    <property type="project" value="TreeGrafter"/>
</dbReference>
<dbReference type="InterPro" id="IPR020449">
    <property type="entry name" value="Tscrpt_reg_AraC-type_HTH"/>
</dbReference>
<dbReference type="EMBL" id="CP031222">
    <property type="protein sequence ID" value="AXI03909.1"/>
    <property type="molecule type" value="Genomic_DNA"/>
</dbReference>
<evidence type="ECO:0000256" key="1">
    <source>
        <dbReference type="ARBA" id="ARBA00023015"/>
    </source>
</evidence>
<keyword evidence="2" id="KW-0238">DNA-binding</keyword>
<dbReference type="Pfam" id="PF12625">
    <property type="entry name" value="Arabinose_bd"/>
    <property type="match status" value="1"/>
</dbReference>
<protein>
    <submittedName>
        <fullName evidence="5">AraC family transcriptional regulator</fullName>
    </submittedName>
</protein>
<dbReference type="GO" id="GO:0000976">
    <property type="term" value="F:transcription cis-regulatory region binding"/>
    <property type="evidence" value="ECO:0007669"/>
    <property type="project" value="TreeGrafter"/>
</dbReference>
<evidence type="ECO:0000313" key="6">
    <source>
        <dbReference type="Proteomes" id="UP000253940"/>
    </source>
</evidence>
<evidence type="ECO:0000256" key="2">
    <source>
        <dbReference type="ARBA" id="ARBA00023125"/>
    </source>
</evidence>
<evidence type="ECO:0000259" key="4">
    <source>
        <dbReference type="PROSITE" id="PS01124"/>
    </source>
</evidence>